<evidence type="ECO:0000313" key="2">
    <source>
        <dbReference type="Proteomes" id="UP000298652"/>
    </source>
</evidence>
<dbReference type="OMA" id="LLMAWHV"/>
<name>A0A4U6SZP6_SETVI</name>
<reference evidence="1" key="1">
    <citation type="submission" date="2019-03" db="EMBL/GenBank/DDBJ databases">
        <title>WGS assembly of Setaria viridis.</title>
        <authorList>
            <person name="Huang P."/>
            <person name="Jenkins J."/>
            <person name="Grimwood J."/>
            <person name="Barry K."/>
            <person name="Healey A."/>
            <person name="Mamidi S."/>
            <person name="Sreedasyam A."/>
            <person name="Shu S."/>
            <person name="Feldman M."/>
            <person name="Wu J."/>
            <person name="Yu Y."/>
            <person name="Chen C."/>
            <person name="Johnson J."/>
            <person name="Rokhsar D."/>
            <person name="Baxter I."/>
            <person name="Schmutz J."/>
            <person name="Brutnell T."/>
            <person name="Kellogg E."/>
        </authorList>
    </citation>
    <scope>NUCLEOTIDE SEQUENCE [LARGE SCALE GENOMIC DNA]</scope>
</reference>
<dbReference type="AlphaFoldDB" id="A0A4U6SZP6"/>
<dbReference type="InterPro" id="IPR052929">
    <property type="entry name" value="RNase_H-like_EbsB-rel"/>
</dbReference>
<protein>
    <recommendedName>
        <fullName evidence="3">RNase H type-1 domain-containing protein</fullName>
    </recommendedName>
</protein>
<dbReference type="PANTHER" id="PTHR47074:SF11">
    <property type="entry name" value="REVERSE TRANSCRIPTASE-LIKE PROTEIN"/>
    <property type="match status" value="1"/>
</dbReference>
<accession>A0A4U6SZP6</accession>
<evidence type="ECO:0000313" key="1">
    <source>
        <dbReference type="EMBL" id="TKV94619.1"/>
    </source>
</evidence>
<dbReference type="Proteomes" id="UP000298652">
    <property type="component" value="Chromosome 9"/>
</dbReference>
<sequence length="117" mass="13295">MAGRESKSKRQVAKWKPPPSDWVKINVDGAFDEQIGEAVIGIVIRNDQGKVKLGDIFSKVAMQRRSKRLCPRREQNGAAHELAQLAKHTRHAVVWHMRCPVCIEQVIAQECNSFSEY</sequence>
<dbReference type="Gramene" id="TKV94619">
    <property type="protein sequence ID" value="TKV94619"/>
    <property type="gene ID" value="SEVIR_9G307200v2"/>
</dbReference>
<evidence type="ECO:0008006" key="3">
    <source>
        <dbReference type="Google" id="ProtNLM"/>
    </source>
</evidence>
<proteinExistence type="predicted"/>
<organism evidence="1 2">
    <name type="scientific">Setaria viridis</name>
    <name type="common">Green bristlegrass</name>
    <name type="synonym">Setaria italica subsp. viridis</name>
    <dbReference type="NCBI Taxonomy" id="4556"/>
    <lineage>
        <taxon>Eukaryota</taxon>
        <taxon>Viridiplantae</taxon>
        <taxon>Streptophyta</taxon>
        <taxon>Embryophyta</taxon>
        <taxon>Tracheophyta</taxon>
        <taxon>Spermatophyta</taxon>
        <taxon>Magnoliopsida</taxon>
        <taxon>Liliopsida</taxon>
        <taxon>Poales</taxon>
        <taxon>Poaceae</taxon>
        <taxon>PACMAD clade</taxon>
        <taxon>Panicoideae</taxon>
        <taxon>Panicodae</taxon>
        <taxon>Paniceae</taxon>
        <taxon>Cenchrinae</taxon>
        <taxon>Setaria</taxon>
    </lineage>
</organism>
<keyword evidence="2" id="KW-1185">Reference proteome</keyword>
<dbReference type="PANTHER" id="PTHR47074">
    <property type="entry name" value="BNAC02G40300D PROTEIN"/>
    <property type="match status" value="1"/>
</dbReference>
<gene>
    <name evidence="1" type="ORF">SEVIR_9G307200v2</name>
</gene>
<dbReference type="EMBL" id="CM016560">
    <property type="protein sequence ID" value="TKV94619.1"/>
    <property type="molecule type" value="Genomic_DNA"/>
</dbReference>